<evidence type="ECO:0000256" key="3">
    <source>
        <dbReference type="ARBA" id="ARBA00022475"/>
    </source>
</evidence>
<dbReference type="GO" id="GO:0016020">
    <property type="term" value="C:membrane"/>
    <property type="evidence" value="ECO:0007669"/>
    <property type="project" value="UniProtKB-SubCell"/>
</dbReference>
<evidence type="ECO:0000313" key="9">
    <source>
        <dbReference type="Proteomes" id="UP000612855"/>
    </source>
</evidence>
<reference evidence="9" key="1">
    <citation type="journal article" date="2019" name="Int. J. Syst. Evol. Microbiol.">
        <title>The Global Catalogue of Microorganisms (GCM) 10K type strain sequencing project: providing services to taxonomists for standard genome sequencing and annotation.</title>
        <authorList>
            <consortium name="The Broad Institute Genomics Platform"/>
            <consortium name="The Broad Institute Genome Sequencing Center for Infectious Disease"/>
            <person name="Wu L."/>
            <person name="Ma J."/>
        </authorList>
    </citation>
    <scope>NUCLEOTIDE SEQUENCE [LARGE SCALE GENOMIC DNA]</scope>
    <source>
        <strain evidence="9">CGMCC 1.12664</strain>
    </source>
</reference>
<dbReference type="EMBL" id="BMFJ01000001">
    <property type="protein sequence ID" value="GGE36675.1"/>
    <property type="molecule type" value="Genomic_DNA"/>
</dbReference>
<evidence type="ECO:0000256" key="5">
    <source>
        <dbReference type="ARBA" id="ARBA00022989"/>
    </source>
</evidence>
<dbReference type="Pfam" id="PF03547">
    <property type="entry name" value="Mem_trans"/>
    <property type="match status" value="1"/>
</dbReference>
<feature type="transmembrane region" description="Helical" evidence="7">
    <location>
        <begin position="6"/>
        <end position="26"/>
    </location>
</feature>
<dbReference type="RefSeq" id="WP_188478053.1">
    <property type="nucleotide sequence ID" value="NZ_BMFJ01000001.1"/>
</dbReference>
<evidence type="ECO:0000313" key="8">
    <source>
        <dbReference type="EMBL" id="GGE36675.1"/>
    </source>
</evidence>
<evidence type="ECO:0000256" key="6">
    <source>
        <dbReference type="ARBA" id="ARBA00023136"/>
    </source>
</evidence>
<dbReference type="GO" id="GO:0055085">
    <property type="term" value="P:transmembrane transport"/>
    <property type="evidence" value="ECO:0007669"/>
    <property type="project" value="InterPro"/>
</dbReference>
<feature type="transmembrane region" description="Helical" evidence="7">
    <location>
        <begin position="199"/>
        <end position="221"/>
    </location>
</feature>
<keyword evidence="6 7" id="KW-0472">Membrane</keyword>
<keyword evidence="5 7" id="KW-1133">Transmembrane helix</keyword>
<evidence type="ECO:0000256" key="4">
    <source>
        <dbReference type="ARBA" id="ARBA00022692"/>
    </source>
</evidence>
<keyword evidence="3" id="KW-1003">Cell membrane</keyword>
<comment type="subcellular location">
    <subcellularLocation>
        <location evidence="1">Membrane</location>
        <topology evidence="1">Multi-pass membrane protein</topology>
    </subcellularLocation>
</comment>
<dbReference type="Proteomes" id="UP000612855">
    <property type="component" value="Unassembled WGS sequence"/>
</dbReference>
<feature type="transmembrane region" description="Helical" evidence="7">
    <location>
        <begin position="124"/>
        <end position="146"/>
    </location>
</feature>
<sequence length="315" mass="32631">MLGVLSITLPVFAVMAVGYVAVRYGPLTSVTMKSLGEFTLLVTLPFALFTAVSTRSFAEVVNPSYLLTLAAGGLAAQLLMWVIVRLQSVGPKRRALAVLSSATPNTAFLGFPIYLMVIPEHAGPVLAMNLLIENVLLNPIGLILLGRAESEGEVSPLRLMGRIGLSVIRRPLIIGLMAGFALVLLGVTPPDGVIRFTGLLGQAAAPIALVVVGGTLVGLNLKGDLGLASQMALVKLLVHPALVIGALALLTGAGLVQMGPELRTGLILTACLPTFSTLVLFAQEAGHEGLASIALMLCTCLSFVTVNLALLLLAG</sequence>
<feature type="transmembrane region" description="Helical" evidence="7">
    <location>
        <begin position="38"/>
        <end position="58"/>
    </location>
</feature>
<dbReference type="PANTHER" id="PTHR36838:SF1">
    <property type="entry name" value="SLR1864 PROTEIN"/>
    <property type="match status" value="1"/>
</dbReference>
<evidence type="ECO:0000256" key="7">
    <source>
        <dbReference type="SAM" id="Phobius"/>
    </source>
</evidence>
<feature type="transmembrane region" description="Helical" evidence="7">
    <location>
        <begin position="293"/>
        <end position="314"/>
    </location>
</feature>
<evidence type="ECO:0000256" key="2">
    <source>
        <dbReference type="ARBA" id="ARBA00022448"/>
    </source>
</evidence>
<dbReference type="InterPro" id="IPR004776">
    <property type="entry name" value="Mem_transp_PIN-like"/>
</dbReference>
<keyword evidence="2" id="KW-0813">Transport</keyword>
<feature type="transmembrane region" description="Helical" evidence="7">
    <location>
        <begin position="96"/>
        <end position="118"/>
    </location>
</feature>
<organism evidence="8 9">
    <name type="scientific">Primorskyibacter flagellatus</name>
    <dbReference type="NCBI Taxonomy" id="1387277"/>
    <lineage>
        <taxon>Bacteria</taxon>
        <taxon>Pseudomonadati</taxon>
        <taxon>Pseudomonadota</taxon>
        <taxon>Alphaproteobacteria</taxon>
        <taxon>Rhodobacterales</taxon>
        <taxon>Roseobacteraceae</taxon>
        <taxon>Primorskyibacter</taxon>
    </lineage>
</organism>
<dbReference type="PANTHER" id="PTHR36838">
    <property type="entry name" value="AUXIN EFFLUX CARRIER FAMILY PROTEIN"/>
    <property type="match status" value="1"/>
</dbReference>
<keyword evidence="9" id="KW-1185">Reference proteome</keyword>
<evidence type="ECO:0000256" key="1">
    <source>
        <dbReference type="ARBA" id="ARBA00004141"/>
    </source>
</evidence>
<keyword evidence="4 7" id="KW-0812">Transmembrane</keyword>
<protein>
    <submittedName>
        <fullName evidence="8">Transporter</fullName>
    </submittedName>
</protein>
<feature type="transmembrane region" description="Helical" evidence="7">
    <location>
        <begin position="233"/>
        <end position="256"/>
    </location>
</feature>
<feature type="transmembrane region" description="Helical" evidence="7">
    <location>
        <begin position="167"/>
        <end position="187"/>
    </location>
</feature>
<gene>
    <name evidence="8" type="ORF">GCM10011360_25570</name>
</gene>
<accession>A0A917EFK1</accession>
<name>A0A917EFK1_9RHOB</name>
<feature type="transmembrane region" description="Helical" evidence="7">
    <location>
        <begin position="64"/>
        <end position="84"/>
    </location>
</feature>
<proteinExistence type="predicted"/>
<comment type="caution">
    <text evidence="8">The sequence shown here is derived from an EMBL/GenBank/DDBJ whole genome shotgun (WGS) entry which is preliminary data.</text>
</comment>
<dbReference type="AlphaFoldDB" id="A0A917EFK1"/>
<feature type="transmembrane region" description="Helical" evidence="7">
    <location>
        <begin position="262"/>
        <end position="281"/>
    </location>
</feature>